<reference evidence="2 3" key="1">
    <citation type="submission" date="2022-03" db="EMBL/GenBank/DDBJ databases">
        <title>Agromyces sp. isolated from the gut of P. brevitarsis seulensis larvae.</title>
        <authorList>
            <person name="Won M."/>
            <person name="Kwon S.-W."/>
        </authorList>
    </citation>
    <scope>NUCLEOTIDE SEQUENCE [LARGE SCALE GENOMIC DNA]</scope>
    <source>
        <strain evidence="2 3">KACC 16215</strain>
    </source>
</reference>
<dbReference type="InterPro" id="IPR028973">
    <property type="entry name" value="PhnB-like"/>
</dbReference>
<dbReference type="EMBL" id="CP094533">
    <property type="protein sequence ID" value="UOE26677.1"/>
    <property type="molecule type" value="Genomic_DNA"/>
</dbReference>
<dbReference type="Gene3D" id="3.10.180.10">
    <property type="entry name" value="2,3-Dihydroxybiphenyl 1,2-Dioxygenase, domain 1"/>
    <property type="match status" value="1"/>
</dbReference>
<proteinExistence type="predicted"/>
<sequence>MAVVPLLTFTDECTQAIETYVAAFDAEIDRLVRFRDAPDWTRPRFGRRVMLAELTVAGHRIRMSDALTDLPIATGTRLIIRVELGDAQLHQAAAVLGEGGTLLTEVTPTGPGSSYAIIEDRFGVVWELASLRET</sequence>
<organism evidence="2 3">
    <name type="scientific">Agromyces soli</name>
    <dbReference type="NCBI Taxonomy" id="659012"/>
    <lineage>
        <taxon>Bacteria</taxon>
        <taxon>Bacillati</taxon>
        <taxon>Actinomycetota</taxon>
        <taxon>Actinomycetes</taxon>
        <taxon>Micrococcales</taxon>
        <taxon>Microbacteriaceae</taxon>
        <taxon>Agromyces</taxon>
    </lineage>
</organism>
<protein>
    <submittedName>
        <fullName evidence="2">VOC family protein</fullName>
    </submittedName>
</protein>
<name>A0ABY4AWA4_9MICO</name>
<feature type="domain" description="PhnB-like" evidence="1">
    <location>
        <begin position="3"/>
        <end position="128"/>
    </location>
</feature>
<dbReference type="SUPFAM" id="SSF54593">
    <property type="entry name" value="Glyoxalase/Bleomycin resistance protein/Dihydroxybiphenyl dioxygenase"/>
    <property type="match status" value="1"/>
</dbReference>
<dbReference type="Proteomes" id="UP000831304">
    <property type="component" value="Chromosome"/>
</dbReference>
<dbReference type="PANTHER" id="PTHR33990">
    <property type="entry name" value="PROTEIN YJDN-RELATED"/>
    <property type="match status" value="1"/>
</dbReference>
<keyword evidence="3" id="KW-1185">Reference proteome</keyword>
<dbReference type="Pfam" id="PF06983">
    <property type="entry name" value="3-dmu-9_3-mt"/>
    <property type="match status" value="1"/>
</dbReference>
<evidence type="ECO:0000259" key="1">
    <source>
        <dbReference type="Pfam" id="PF06983"/>
    </source>
</evidence>
<evidence type="ECO:0000313" key="2">
    <source>
        <dbReference type="EMBL" id="UOE26677.1"/>
    </source>
</evidence>
<gene>
    <name evidence="2" type="ORF">MTP13_02540</name>
</gene>
<dbReference type="InterPro" id="IPR029068">
    <property type="entry name" value="Glyas_Bleomycin-R_OHBP_Dase"/>
</dbReference>
<accession>A0ABY4AWA4</accession>
<dbReference type="RefSeq" id="WP_243569490.1">
    <property type="nucleotide sequence ID" value="NZ_BAAARD010000004.1"/>
</dbReference>
<evidence type="ECO:0000313" key="3">
    <source>
        <dbReference type="Proteomes" id="UP000831304"/>
    </source>
</evidence>
<dbReference type="PANTHER" id="PTHR33990:SF1">
    <property type="entry name" value="PROTEIN YJDN"/>
    <property type="match status" value="1"/>
</dbReference>